<name>U5DEB6_AMBTC</name>
<dbReference type="Gramene" id="ERN20540">
    <property type="protein sequence ID" value="ERN20540"/>
    <property type="gene ID" value="AMTR_s00068p00201940"/>
</dbReference>
<feature type="signal peptide" evidence="1">
    <location>
        <begin position="1"/>
        <end position="22"/>
    </location>
</feature>
<accession>U5DEB6</accession>
<evidence type="ECO:0000313" key="2">
    <source>
        <dbReference type="EMBL" id="ERN20540.1"/>
    </source>
</evidence>
<reference evidence="3" key="1">
    <citation type="journal article" date="2013" name="Science">
        <title>The Amborella genome and the evolution of flowering plants.</title>
        <authorList>
            <consortium name="Amborella Genome Project"/>
        </authorList>
    </citation>
    <scope>NUCLEOTIDE SEQUENCE [LARGE SCALE GENOMIC DNA]</scope>
</reference>
<feature type="chain" id="PRO_5004658822" evidence="1">
    <location>
        <begin position="23"/>
        <end position="121"/>
    </location>
</feature>
<dbReference type="HOGENOM" id="CLU_2041203_0_0_1"/>
<dbReference type="EMBL" id="KI392059">
    <property type="protein sequence ID" value="ERN20540.1"/>
    <property type="molecule type" value="Genomic_DNA"/>
</dbReference>
<keyword evidence="1" id="KW-0732">Signal</keyword>
<dbReference type="AlphaFoldDB" id="U5DEB6"/>
<evidence type="ECO:0000313" key="3">
    <source>
        <dbReference type="Proteomes" id="UP000017836"/>
    </source>
</evidence>
<proteinExistence type="predicted"/>
<dbReference type="Proteomes" id="UP000017836">
    <property type="component" value="Unassembled WGS sequence"/>
</dbReference>
<organism evidence="2 3">
    <name type="scientific">Amborella trichopoda</name>
    <dbReference type="NCBI Taxonomy" id="13333"/>
    <lineage>
        <taxon>Eukaryota</taxon>
        <taxon>Viridiplantae</taxon>
        <taxon>Streptophyta</taxon>
        <taxon>Embryophyta</taxon>
        <taxon>Tracheophyta</taxon>
        <taxon>Spermatophyta</taxon>
        <taxon>Magnoliopsida</taxon>
        <taxon>Amborellales</taxon>
        <taxon>Amborellaceae</taxon>
        <taxon>Amborella</taxon>
    </lineage>
</organism>
<evidence type="ECO:0000256" key="1">
    <source>
        <dbReference type="SAM" id="SignalP"/>
    </source>
</evidence>
<sequence length="121" mass="13599">MAASGVRMVTVATLVTILSASASHGAMGMGREIHGHAWRHGGDLRRNRNCQEVGFGIVNSCASELESFIWDSFEDGFEILTPAFELESIHPEEDLKTTFWRRQRPSDKSQVQYEIQFNQGK</sequence>
<keyword evidence="3" id="KW-1185">Reference proteome</keyword>
<protein>
    <submittedName>
        <fullName evidence="2">Uncharacterized protein</fullName>
    </submittedName>
</protein>
<gene>
    <name evidence="2" type="ORF">AMTR_s00068p00201940</name>
</gene>